<dbReference type="InterPro" id="IPR003477">
    <property type="entry name" value="PemK-like"/>
</dbReference>
<sequence length="109" mass="11483">MRRGDIVLVAAKGDYGKVRPNVVVQSELLNPTHGSVLVCLIESSFLTGGSNFRIPVAPTAGNGLDRPSEVMVDKVAAIRADRIRLVVGCLDGDTMASIDRALLIVLGLA</sequence>
<dbReference type="SUPFAM" id="SSF50118">
    <property type="entry name" value="Cell growth inhibitor/plasmid maintenance toxic component"/>
    <property type="match status" value="1"/>
</dbReference>
<dbReference type="AlphaFoldDB" id="W9GX27"/>
<keyword evidence="2" id="KW-1185">Reference proteome</keyword>
<dbReference type="Gene3D" id="2.30.30.110">
    <property type="match status" value="1"/>
</dbReference>
<accession>W9GX27</accession>
<organism evidence="1 2">
    <name type="scientific">Skermanella stibiiresistens SB22</name>
    <dbReference type="NCBI Taxonomy" id="1385369"/>
    <lineage>
        <taxon>Bacteria</taxon>
        <taxon>Pseudomonadati</taxon>
        <taxon>Pseudomonadota</taxon>
        <taxon>Alphaproteobacteria</taxon>
        <taxon>Rhodospirillales</taxon>
        <taxon>Azospirillaceae</taxon>
        <taxon>Skermanella</taxon>
    </lineage>
</organism>
<gene>
    <name evidence="1" type="ORF">N825_13335</name>
</gene>
<protein>
    <submittedName>
        <fullName evidence="1">Growth inhibitor PemK</fullName>
    </submittedName>
</protein>
<dbReference type="GO" id="GO:0003677">
    <property type="term" value="F:DNA binding"/>
    <property type="evidence" value="ECO:0007669"/>
    <property type="project" value="InterPro"/>
</dbReference>
<comment type="caution">
    <text evidence="1">The sequence shown here is derived from an EMBL/GenBank/DDBJ whole genome shotgun (WGS) entry which is preliminary data.</text>
</comment>
<dbReference type="OrthoDB" id="3196747at2"/>
<dbReference type="InterPro" id="IPR011067">
    <property type="entry name" value="Plasmid_toxin/cell-grow_inhib"/>
</dbReference>
<proteinExistence type="predicted"/>
<dbReference type="Pfam" id="PF02452">
    <property type="entry name" value="PemK_toxin"/>
    <property type="match status" value="1"/>
</dbReference>
<evidence type="ECO:0000313" key="2">
    <source>
        <dbReference type="Proteomes" id="UP000019486"/>
    </source>
</evidence>
<name>W9GX27_9PROT</name>
<dbReference type="STRING" id="1385369.N825_13335"/>
<dbReference type="RefSeq" id="WP_037457144.1">
    <property type="nucleotide sequence ID" value="NZ_AVFL01000018.1"/>
</dbReference>
<reference evidence="1 2" key="1">
    <citation type="submission" date="2013-08" db="EMBL/GenBank/DDBJ databases">
        <title>The genome sequence of Skermanella stibiiresistens.</title>
        <authorList>
            <person name="Zhu W."/>
            <person name="Wang G."/>
        </authorList>
    </citation>
    <scope>NUCLEOTIDE SEQUENCE [LARGE SCALE GENOMIC DNA]</scope>
    <source>
        <strain evidence="1 2">SB22</strain>
    </source>
</reference>
<dbReference type="Proteomes" id="UP000019486">
    <property type="component" value="Unassembled WGS sequence"/>
</dbReference>
<dbReference type="EMBL" id="AVFL01000018">
    <property type="protein sequence ID" value="EWY38465.1"/>
    <property type="molecule type" value="Genomic_DNA"/>
</dbReference>
<evidence type="ECO:0000313" key="1">
    <source>
        <dbReference type="EMBL" id="EWY38465.1"/>
    </source>
</evidence>